<dbReference type="Proteomes" id="UP000315400">
    <property type="component" value="Unassembled WGS sequence"/>
</dbReference>
<name>A0A540VNU0_9GAMM</name>
<sequence length="125" mass="12936">MNQANFQTVGTYQPDTLLAGDFPRVERKLTIASGAGVLPRGSVVALDANGKAVLVDSASVEPSEQAPVAVLAHEVNATSADAQGIVYYTGEFNEDALTFGGSDTIADHRGALRALSIFTDTIIGA</sequence>
<comment type="caution">
    <text evidence="1">The sequence shown here is derived from an EMBL/GenBank/DDBJ whole genome shotgun (WGS) entry which is preliminary data.</text>
</comment>
<organism evidence="1 2">
    <name type="scientific">Spiribacter salinus</name>
    <dbReference type="NCBI Taxonomy" id="1335746"/>
    <lineage>
        <taxon>Bacteria</taxon>
        <taxon>Pseudomonadati</taxon>
        <taxon>Pseudomonadota</taxon>
        <taxon>Gammaproteobacteria</taxon>
        <taxon>Chromatiales</taxon>
        <taxon>Ectothiorhodospiraceae</taxon>
        <taxon>Spiribacter</taxon>
    </lineage>
</organism>
<evidence type="ECO:0000313" key="1">
    <source>
        <dbReference type="EMBL" id="TQE98437.1"/>
    </source>
</evidence>
<protein>
    <submittedName>
        <fullName evidence="1">Head decoration protein</fullName>
    </submittedName>
</protein>
<dbReference type="EMBL" id="VIFK01000203">
    <property type="protein sequence ID" value="TQE98437.1"/>
    <property type="molecule type" value="Genomic_DNA"/>
</dbReference>
<dbReference type="AlphaFoldDB" id="A0A540VNU0"/>
<evidence type="ECO:0000313" key="2">
    <source>
        <dbReference type="Proteomes" id="UP000315400"/>
    </source>
</evidence>
<accession>A0A540VNU0</accession>
<dbReference type="InterPro" id="IPR004195">
    <property type="entry name" value="Head_decoration_D"/>
</dbReference>
<dbReference type="Pfam" id="PF02924">
    <property type="entry name" value="HDPD"/>
    <property type="match status" value="1"/>
</dbReference>
<dbReference type="Gene3D" id="2.40.300.10">
    <property type="entry name" value="Head decoration protein D"/>
    <property type="match status" value="1"/>
</dbReference>
<reference evidence="1 2" key="1">
    <citation type="submission" date="2019-06" db="EMBL/GenBank/DDBJ databases">
        <title>Metagenome assembled Genome of Spiribacter salinus SL48-SHIP from the microbial mat of Salt Lake 48 (Novosibirsk region, Russia).</title>
        <authorList>
            <person name="Shipova A."/>
            <person name="Rozanov A.S."/>
            <person name="Bryanskaya A.V."/>
            <person name="Peltek S.E."/>
        </authorList>
    </citation>
    <scope>NUCLEOTIDE SEQUENCE [LARGE SCALE GENOMIC DNA]</scope>
    <source>
        <strain evidence="1">SL48-SHIP-2</strain>
    </source>
</reference>
<gene>
    <name evidence="1" type="ORF">FKY71_13865</name>
</gene>
<proteinExistence type="predicted"/>